<feature type="transmembrane region" description="Helical" evidence="8">
    <location>
        <begin position="283"/>
        <end position="301"/>
    </location>
</feature>
<dbReference type="OrthoDB" id="2796277at2759"/>
<evidence type="ECO:0000256" key="7">
    <source>
        <dbReference type="SAM" id="MobiDB-lite"/>
    </source>
</evidence>
<dbReference type="Pfam" id="PF13813">
    <property type="entry name" value="MBOAT_2"/>
    <property type="match status" value="1"/>
</dbReference>
<feature type="domain" description="Wax synthase" evidence="9">
    <location>
        <begin position="376"/>
        <end position="462"/>
    </location>
</feature>
<comment type="subcellular location">
    <subcellularLocation>
        <location evidence="1">Membrane</location>
        <topology evidence="1">Multi-pass membrane protein</topology>
    </subcellularLocation>
</comment>
<dbReference type="GO" id="GO:0008374">
    <property type="term" value="F:O-acyltransferase activity"/>
    <property type="evidence" value="ECO:0007669"/>
    <property type="project" value="InterPro"/>
</dbReference>
<proteinExistence type="inferred from homology"/>
<keyword evidence="4 8" id="KW-0812">Transmembrane</keyword>
<dbReference type="PANTHER" id="PTHR31595:SF67">
    <property type="entry name" value="WAX SYNTHASE DOMAIN-CONTAINING PROTEIN"/>
    <property type="match status" value="1"/>
</dbReference>
<feature type="region of interest" description="Disordered" evidence="7">
    <location>
        <begin position="142"/>
        <end position="179"/>
    </location>
</feature>
<feature type="transmembrane region" description="Helical" evidence="8">
    <location>
        <begin position="335"/>
        <end position="358"/>
    </location>
</feature>
<dbReference type="InterPro" id="IPR044851">
    <property type="entry name" value="Wax_synthase"/>
</dbReference>
<evidence type="ECO:0000256" key="8">
    <source>
        <dbReference type="SAM" id="Phobius"/>
    </source>
</evidence>
<evidence type="ECO:0000256" key="2">
    <source>
        <dbReference type="ARBA" id="ARBA00007282"/>
    </source>
</evidence>
<feature type="transmembrane region" description="Helical" evidence="8">
    <location>
        <begin position="485"/>
        <end position="507"/>
    </location>
</feature>
<dbReference type="PANTHER" id="PTHR31595">
    <property type="entry name" value="LONG-CHAIN-ALCOHOL O-FATTY-ACYLTRANSFERASE 3-RELATED"/>
    <property type="match status" value="1"/>
</dbReference>
<keyword evidence="5 8" id="KW-1133">Transmembrane helix</keyword>
<reference evidence="10 11" key="1">
    <citation type="journal article" date="2018" name="PLoS Pathog.">
        <title>Evolution of structural diversity of trichothecenes, a family of toxins produced by plant pathogenic and entomopathogenic fungi.</title>
        <authorList>
            <person name="Proctor R.H."/>
            <person name="McCormick S.P."/>
            <person name="Kim H.S."/>
            <person name="Cardoza R.E."/>
            <person name="Stanley A.M."/>
            <person name="Lindo L."/>
            <person name="Kelly A."/>
            <person name="Brown D.W."/>
            <person name="Lee T."/>
            <person name="Vaughan M.M."/>
            <person name="Alexander N.J."/>
            <person name="Busman M."/>
            <person name="Gutierrez S."/>
        </authorList>
    </citation>
    <scope>NUCLEOTIDE SEQUENCE [LARGE SCALE GENOMIC DNA]</scope>
    <source>
        <strain evidence="10 11">IBT 40837</strain>
    </source>
</reference>
<feature type="transmembrane region" description="Helical" evidence="8">
    <location>
        <begin position="49"/>
        <end position="68"/>
    </location>
</feature>
<evidence type="ECO:0000256" key="6">
    <source>
        <dbReference type="ARBA" id="ARBA00023136"/>
    </source>
</evidence>
<keyword evidence="11" id="KW-1185">Reference proteome</keyword>
<evidence type="ECO:0000256" key="5">
    <source>
        <dbReference type="ARBA" id="ARBA00022989"/>
    </source>
</evidence>
<sequence>MDIPPLSLRKAPDLSIIVKMPIHGLGYAVRTAYSDTFRLAVADGSARPLLIPFCLLAPFVVPALWLAVPHKRRTWFYHTRWLAMAFIAWSNAYHLMYTSSTNMACAYAAGLASTWGTILSMNLLIWARPQFDAARARRVRKDDGPVELPSSEADDDTGEKKEHTGPQPTGNGILDASGNGLRARKTLPKDAASEVSKQREEYEYIWEPYPAGGGFLERLAWSTDLILSFRCAGWNWSVPSLPRPPIPAQISHGDKIDVDSIPKVSRSGYKRHLTKGEFVRDRLTKVILLYFVLDFLSVYMMKDPYFILGPDHQNYALPPHLRAVPPWLLRAYREVFSLGGVYAAIEAVFGVSDLVQYWMASRFYPSRGALWQYASTFGSFEQVLDRGLAGWWGGWWHQTFRMQFAAPATYLFREGYLKRGSQLASAVAVSISFLQSGMLHASGSLTSVPKTKPWRAPVFFFLQMAGILLQQWMARLLGSLTIPRVISRTANLLFTLVWLYFTAPLFIDDCSSTGLWLVEPVPISPLRFLGFGYEGDHWWRWDWDHLPKLYLGETWWQTGIAL</sequence>
<name>A0A395NGS1_TRIAR</name>
<evidence type="ECO:0000256" key="1">
    <source>
        <dbReference type="ARBA" id="ARBA00004141"/>
    </source>
</evidence>
<evidence type="ECO:0000259" key="9">
    <source>
        <dbReference type="Pfam" id="PF13813"/>
    </source>
</evidence>
<feature type="transmembrane region" description="Helical" evidence="8">
    <location>
        <begin position="75"/>
        <end position="94"/>
    </location>
</feature>
<protein>
    <recommendedName>
        <fullName evidence="9">Wax synthase domain-containing protein</fullName>
    </recommendedName>
</protein>
<evidence type="ECO:0000313" key="11">
    <source>
        <dbReference type="Proteomes" id="UP000266272"/>
    </source>
</evidence>
<dbReference type="AlphaFoldDB" id="A0A395NGS1"/>
<evidence type="ECO:0000256" key="3">
    <source>
        <dbReference type="ARBA" id="ARBA00022679"/>
    </source>
</evidence>
<comment type="caution">
    <text evidence="10">The sequence shown here is derived from an EMBL/GenBank/DDBJ whole genome shotgun (WGS) entry which is preliminary data.</text>
</comment>
<accession>A0A395NGS1</accession>
<comment type="similarity">
    <text evidence="2">Belongs to the wax synthase family.</text>
</comment>
<keyword evidence="6 8" id="KW-0472">Membrane</keyword>
<dbReference type="Proteomes" id="UP000266272">
    <property type="component" value="Unassembled WGS sequence"/>
</dbReference>
<gene>
    <name evidence="10" type="ORF">TARUN_6976</name>
</gene>
<dbReference type="GO" id="GO:0016020">
    <property type="term" value="C:membrane"/>
    <property type="evidence" value="ECO:0007669"/>
    <property type="project" value="UniProtKB-SubCell"/>
</dbReference>
<feature type="transmembrane region" description="Helical" evidence="8">
    <location>
        <begin position="106"/>
        <end position="127"/>
    </location>
</feature>
<dbReference type="InterPro" id="IPR032805">
    <property type="entry name" value="Wax_synthase_dom"/>
</dbReference>
<evidence type="ECO:0000256" key="4">
    <source>
        <dbReference type="ARBA" id="ARBA00022692"/>
    </source>
</evidence>
<dbReference type="EMBL" id="PXOA01000451">
    <property type="protein sequence ID" value="RFU75292.1"/>
    <property type="molecule type" value="Genomic_DNA"/>
</dbReference>
<evidence type="ECO:0000313" key="10">
    <source>
        <dbReference type="EMBL" id="RFU75292.1"/>
    </source>
</evidence>
<organism evidence="10 11">
    <name type="scientific">Trichoderma arundinaceum</name>
    <dbReference type="NCBI Taxonomy" id="490622"/>
    <lineage>
        <taxon>Eukaryota</taxon>
        <taxon>Fungi</taxon>
        <taxon>Dikarya</taxon>
        <taxon>Ascomycota</taxon>
        <taxon>Pezizomycotina</taxon>
        <taxon>Sordariomycetes</taxon>
        <taxon>Hypocreomycetidae</taxon>
        <taxon>Hypocreales</taxon>
        <taxon>Hypocreaceae</taxon>
        <taxon>Trichoderma</taxon>
    </lineage>
</organism>
<dbReference type="GO" id="GO:0006629">
    <property type="term" value="P:lipid metabolic process"/>
    <property type="evidence" value="ECO:0007669"/>
    <property type="project" value="InterPro"/>
</dbReference>
<feature type="transmembrane region" description="Helical" evidence="8">
    <location>
        <begin position="423"/>
        <end position="442"/>
    </location>
</feature>
<keyword evidence="3" id="KW-0808">Transferase</keyword>
<feature type="transmembrane region" description="Helical" evidence="8">
    <location>
        <begin position="454"/>
        <end position="473"/>
    </location>
</feature>